<dbReference type="Proteomes" id="UP000033854">
    <property type="component" value="Unassembled WGS sequence"/>
</dbReference>
<feature type="signal peptide" evidence="2">
    <location>
        <begin position="1"/>
        <end position="19"/>
    </location>
</feature>
<dbReference type="EMBL" id="LCDA01000001">
    <property type="protein sequence ID" value="KKS43408.1"/>
    <property type="molecule type" value="Genomic_DNA"/>
</dbReference>
<feature type="region of interest" description="Disordered" evidence="1">
    <location>
        <begin position="26"/>
        <end position="47"/>
    </location>
</feature>
<evidence type="ECO:0008006" key="5">
    <source>
        <dbReference type="Google" id="ProtNLM"/>
    </source>
</evidence>
<evidence type="ECO:0000313" key="4">
    <source>
        <dbReference type="Proteomes" id="UP000033854"/>
    </source>
</evidence>
<organism evidence="3 4">
    <name type="scientific">Candidatus Collierbacteria bacterium GW2011_GWA2_42_17</name>
    <dbReference type="NCBI Taxonomy" id="1618378"/>
    <lineage>
        <taxon>Bacteria</taxon>
        <taxon>Candidatus Collieribacteriota</taxon>
    </lineage>
</organism>
<accession>A0A0G1C1A4</accession>
<dbReference type="AlphaFoldDB" id="A0A0G1C1A4"/>
<evidence type="ECO:0000313" key="3">
    <source>
        <dbReference type="EMBL" id="KKS43408.1"/>
    </source>
</evidence>
<gene>
    <name evidence="3" type="ORF">UV06_C0001G0142</name>
</gene>
<evidence type="ECO:0000256" key="1">
    <source>
        <dbReference type="SAM" id="MobiDB-lite"/>
    </source>
</evidence>
<sequence>MINKIRFSLVIISAVFLSACTVKTPTGTENQAGEDKTTPTEQSQSSSLRDLLAMGQNQKCTVSTSAVDETDGTKTDTQGTIYISGKKMAQEVIVTSTDKEMPSVNMSMVSDGTYMYTWNPQKKDQGMKLKITESEGTTETKDNTAKGAVNFDEKVNVKCSPWIVDNSKFTVPTDVNFTDLSEVMKNIPTMPANIPTEY</sequence>
<reference evidence="3 4" key="1">
    <citation type="journal article" date="2015" name="Nature">
        <title>rRNA introns, odd ribosomes, and small enigmatic genomes across a large radiation of phyla.</title>
        <authorList>
            <person name="Brown C.T."/>
            <person name="Hug L.A."/>
            <person name="Thomas B.C."/>
            <person name="Sharon I."/>
            <person name="Castelle C.J."/>
            <person name="Singh A."/>
            <person name="Wilkins M.J."/>
            <person name="Williams K.H."/>
            <person name="Banfield J.F."/>
        </authorList>
    </citation>
    <scope>NUCLEOTIDE SEQUENCE [LARGE SCALE GENOMIC DNA]</scope>
</reference>
<keyword evidence="2" id="KW-0732">Signal</keyword>
<proteinExistence type="predicted"/>
<name>A0A0G1C1A4_9BACT</name>
<protein>
    <recommendedName>
        <fullName evidence="5">Lipoprotein</fullName>
    </recommendedName>
</protein>
<dbReference type="PROSITE" id="PS51257">
    <property type="entry name" value="PROKAR_LIPOPROTEIN"/>
    <property type="match status" value="1"/>
</dbReference>
<comment type="caution">
    <text evidence="3">The sequence shown here is derived from an EMBL/GenBank/DDBJ whole genome shotgun (WGS) entry which is preliminary data.</text>
</comment>
<evidence type="ECO:0000256" key="2">
    <source>
        <dbReference type="SAM" id="SignalP"/>
    </source>
</evidence>
<feature type="chain" id="PRO_5002536251" description="Lipoprotein" evidence="2">
    <location>
        <begin position="20"/>
        <end position="198"/>
    </location>
</feature>